<dbReference type="InterPro" id="IPR000639">
    <property type="entry name" value="Epox_hydrolase-like"/>
</dbReference>
<comment type="similarity">
    <text evidence="2">Belongs to the AB hydrolase superfamily. Epoxide hydrolase family.</text>
</comment>
<dbReference type="InterPro" id="IPR029058">
    <property type="entry name" value="AB_hydrolase_fold"/>
</dbReference>
<keyword evidence="1 5" id="KW-0378">Hydrolase</keyword>
<feature type="compositionally biased region" description="Polar residues" evidence="3">
    <location>
        <begin position="25"/>
        <end position="41"/>
    </location>
</feature>
<evidence type="ECO:0000313" key="6">
    <source>
        <dbReference type="Proteomes" id="UP000660729"/>
    </source>
</evidence>
<accession>A0A8H6VI91</accession>
<feature type="region of interest" description="Disordered" evidence="3">
    <location>
        <begin position="1"/>
        <end position="54"/>
    </location>
</feature>
<evidence type="ECO:0000259" key="4">
    <source>
        <dbReference type="Pfam" id="PF00561"/>
    </source>
</evidence>
<proteinExistence type="inferred from homology"/>
<sequence length="560" mass="61522">MESNTAMPGGKFNSLSMVTPVDQHGSAQSPPENESAANDSSKVPDDQVPKRASFMGIPPEMRLRIYDFLLDGDRITDMPVTFGRKHSCETNTYNGPRQDNLKCTCAKTVFPQILAVNKLVFAEAAPLLYATTELRLALPTYANPYIVEETLNVISGGAKASFTKAVLPTSLNELDIVIYEGDRRSNSMTSLWTRLAADCHRLKDIRLQITFDADVIESLDSVGWDQLTGVVNLPAIESLDVEILCYTGDYFPGVTPEIFAAGLDASLRAEITRLGKSIKILSFGPILAETYTVIAPDNRGCGDSSLSISENYTAPAAASDHLAILNFLNISKAHVVSHDKGGGIATSLAFEHPERVDKLVIIEYALPGGGFYTTCATSDQLYRDWQLAFFAVPDAASYFIQGREKEMLTWYFYHGSYSGNSVFSQELLETYTRAIAKPGFLRAGLKYFGAAFWEEKEYWPKLKEKKLEMPVLALGGEASFGFAMGEAWRDYVENLEVDVIPKSGHWMGEENPVWTAKRILRFLGNGSTLADVIMGQLDDMITIFGNFEGAALTPGTNASV</sequence>
<evidence type="ECO:0000256" key="3">
    <source>
        <dbReference type="SAM" id="MobiDB-lite"/>
    </source>
</evidence>
<comment type="caution">
    <text evidence="5">The sequence shown here is derived from an EMBL/GenBank/DDBJ whole genome shotgun (WGS) entry which is preliminary data.</text>
</comment>
<dbReference type="EMBL" id="JABCIY010000157">
    <property type="protein sequence ID" value="KAF7191487.1"/>
    <property type="molecule type" value="Genomic_DNA"/>
</dbReference>
<dbReference type="Proteomes" id="UP000660729">
    <property type="component" value="Unassembled WGS sequence"/>
</dbReference>
<dbReference type="Gene3D" id="3.40.50.1820">
    <property type="entry name" value="alpha/beta hydrolase"/>
    <property type="match status" value="1"/>
</dbReference>
<evidence type="ECO:0000256" key="2">
    <source>
        <dbReference type="ARBA" id="ARBA00038334"/>
    </source>
</evidence>
<dbReference type="PANTHER" id="PTHR43329">
    <property type="entry name" value="EPOXIDE HYDROLASE"/>
    <property type="match status" value="1"/>
</dbReference>
<dbReference type="AlphaFoldDB" id="A0A8H6VI91"/>
<dbReference type="OrthoDB" id="408373at2759"/>
<evidence type="ECO:0000256" key="1">
    <source>
        <dbReference type="ARBA" id="ARBA00022801"/>
    </source>
</evidence>
<name>A0A8H6VI91_9PEZI</name>
<evidence type="ECO:0000313" key="5">
    <source>
        <dbReference type="EMBL" id="KAF7191487.1"/>
    </source>
</evidence>
<reference evidence="5" key="1">
    <citation type="submission" date="2020-04" db="EMBL/GenBank/DDBJ databases">
        <title>Draft genome resource of the tomato pathogen Pseudocercospora fuligena.</title>
        <authorList>
            <person name="Zaccaron A."/>
        </authorList>
    </citation>
    <scope>NUCLEOTIDE SEQUENCE</scope>
    <source>
        <strain evidence="5">PF001</strain>
    </source>
</reference>
<dbReference type="GO" id="GO:0016787">
    <property type="term" value="F:hydrolase activity"/>
    <property type="evidence" value="ECO:0007669"/>
    <property type="project" value="UniProtKB-KW"/>
</dbReference>
<gene>
    <name evidence="5" type="ORF">HII31_06989</name>
</gene>
<dbReference type="Pfam" id="PF00561">
    <property type="entry name" value="Abhydrolase_1"/>
    <property type="match status" value="1"/>
</dbReference>
<feature type="domain" description="AB hydrolase-1" evidence="4">
    <location>
        <begin position="285"/>
        <end position="512"/>
    </location>
</feature>
<keyword evidence="6" id="KW-1185">Reference proteome</keyword>
<dbReference type="PRINTS" id="PR00412">
    <property type="entry name" value="EPOXHYDRLASE"/>
</dbReference>
<dbReference type="SUPFAM" id="SSF53474">
    <property type="entry name" value="alpha/beta-Hydrolases"/>
    <property type="match status" value="1"/>
</dbReference>
<organism evidence="5 6">
    <name type="scientific">Pseudocercospora fuligena</name>
    <dbReference type="NCBI Taxonomy" id="685502"/>
    <lineage>
        <taxon>Eukaryota</taxon>
        <taxon>Fungi</taxon>
        <taxon>Dikarya</taxon>
        <taxon>Ascomycota</taxon>
        <taxon>Pezizomycotina</taxon>
        <taxon>Dothideomycetes</taxon>
        <taxon>Dothideomycetidae</taxon>
        <taxon>Mycosphaerellales</taxon>
        <taxon>Mycosphaerellaceae</taxon>
        <taxon>Pseudocercospora</taxon>
    </lineage>
</organism>
<dbReference type="PRINTS" id="PR00111">
    <property type="entry name" value="ABHYDROLASE"/>
</dbReference>
<dbReference type="InterPro" id="IPR000073">
    <property type="entry name" value="AB_hydrolase_1"/>
</dbReference>
<protein>
    <submittedName>
        <fullName evidence="5">Soluble epoxide hydrolase</fullName>
    </submittedName>
</protein>